<dbReference type="RefSeq" id="WP_038592691.1">
    <property type="nucleotide sequence ID" value="NZ_CP009211.1"/>
</dbReference>
<accession>A0A076NIK3</accession>
<dbReference type="OrthoDB" id="4427007at2"/>
<protein>
    <recommendedName>
        <fullName evidence="7">Secreted protein</fullName>
    </recommendedName>
</protein>
<dbReference type="EMBL" id="LT906467">
    <property type="protein sequence ID" value="SNV84264.1"/>
    <property type="molecule type" value="Genomic_DNA"/>
</dbReference>
<evidence type="ECO:0000313" key="4">
    <source>
        <dbReference type="EMBL" id="SNV84264.1"/>
    </source>
</evidence>
<feature type="transmembrane region" description="Helical" evidence="1">
    <location>
        <begin position="232"/>
        <end position="251"/>
    </location>
</feature>
<keyword evidence="1" id="KW-0472">Membrane</keyword>
<gene>
    <name evidence="3" type="ORF">CIMIT_10680</name>
    <name evidence="4" type="ORF">SAMEA4535761_02193</name>
</gene>
<dbReference type="STRING" id="156978.CIMIT_10680"/>
<keyword evidence="1" id="KW-1133">Transmembrane helix</keyword>
<evidence type="ECO:0000313" key="5">
    <source>
        <dbReference type="Proteomes" id="UP000028780"/>
    </source>
</evidence>
<feature type="signal peptide" evidence="2">
    <location>
        <begin position="1"/>
        <end position="21"/>
    </location>
</feature>
<evidence type="ECO:0000256" key="1">
    <source>
        <dbReference type="SAM" id="Phobius"/>
    </source>
</evidence>
<keyword evidence="2" id="KW-0732">Signal</keyword>
<sequence>MKTTRFAAAALAVSLTASAVAALPAQAYETRYDAESNQCTITFTDKDTERVNGAYSVLFTRLGEQVRDSFEGEEAKAQAKVVWEYGQRKEVKSASDLPVPADRKVSDAQAALALGKQKDKYWRMVGFLNASKNDVITEQKITISPEKAHELGPLYGVDFGPVVGGTVGGVLFGTSFVEFRDGIIDAAKTHAPEFAGPVVSYFQAFSACAEGESRSSSVLPASSMTSSQTTGLGIAGVIVTLFALVGLGYAARPLIDDALAQFQRQLN</sequence>
<evidence type="ECO:0000313" key="3">
    <source>
        <dbReference type="EMBL" id="AIJ34289.1"/>
    </source>
</evidence>
<reference evidence="4 6" key="2">
    <citation type="submission" date="2017-06" db="EMBL/GenBank/DDBJ databases">
        <authorList>
            <consortium name="Pathogen Informatics"/>
        </authorList>
    </citation>
    <scope>NUCLEOTIDE SEQUENCE [LARGE SCALE GENOMIC DNA]</scope>
    <source>
        <strain evidence="4 6">NCTC13015</strain>
    </source>
</reference>
<dbReference type="HOGENOM" id="CLU_1040977_0_0_11"/>
<evidence type="ECO:0000256" key="2">
    <source>
        <dbReference type="SAM" id="SignalP"/>
    </source>
</evidence>
<keyword evidence="5" id="KW-1185">Reference proteome</keyword>
<name>A0A076NIK3_9CORY</name>
<evidence type="ECO:0008006" key="7">
    <source>
        <dbReference type="Google" id="ProtNLM"/>
    </source>
</evidence>
<dbReference type="KEGG" id="cii:CIMIT_10680"/>
<dbReference type="AlphaFoldDB" id="A0A076NIK3"/>
<evidence type="ECO:0000313" key="6">
    <source>
        <dbReference type="Proteomes" id="UP000215374"/>
    </source>
</evidence>
<keyword evidence="1" id="KW-0812">Transmembrane</keyword>
<dbReference type="eggNOG" id="ENOG50317XR">
    <property type="taxonomic scope" value="Bacteria"/>
</dbReference>
<dbReference type="Proteomes" id="UP000028780">
    <property type="component" value="Chromosome"/>
</dbReference>
<reference evidence="3 5" key="1">
    <citation type="submission" date="2014-08" db="EMBL/GenBank/DDBJ databases">
        <title>Complete genome sequence of Corynebacterium imitans DSM 44264, isolated from a five-month-old boy with suspected pharyngeal diphtheria.</title>
        <authorList>
            <person name="Mollmann S."/>
            <person name="Albersmeier A."/>
            <person name="Ruckert C."/>
            <person name="Tauch A."/>
        </authorList>
    </citation>
    <scope>NUCLEOTIDE SEQUENCE [LARGE SCALE GENOMIC DNA]</scope>
    <source>
        <strain evidence="3 5">DSM 44264</strain>
    </source>
</reference>
<dbReference type="Proteomes" id="UP000215374">
    <property type="component" value="Chromosome 1"/>
</dbReference>
<feature type="chain" id="PRO_5038207118" description="Secreted protein" evidence="2">
    <location>
        <begin position="22"/>
        <end position="267"/>
    </location>
</feature>
<organism evidence="3 5">
    <name type="scientific">Corynebacterium imitans</name>
    <dbReference type="NCBI Taxonomy" id="156978"/>
    <lineage>
        <taxon>Bacteria</taxon>
        <taxon>Bacillati</taxon>
        <taxon>Actinomycetota</taxon>
        <taxon>Actinomycetes</taxon>
        <taxon>Mycobacteriales</taxon>
        <taxon>Corynebacteriaceae</taxon>
        <taxon>Corynebacterium</taxon>
    </lineage>
</organism>
<proteinExistence type="predicted"/>
<dbReference type="EMBL" id="CP009211">
    <property type="protein sequence ID" value="AIJ34289.1"/>
    <property type="molecule type" value="Genomic_DNA"/>
</dbReference>